<evidence type="ECO:0000313" key="10">
    <source>
        <dbReference type="EMBL" id="UOQ45699.1"/>
    </source>
</evidence>
<evidence type="ECO:0000256" key="7">
    <source>
        <dbReference type="ARBA" id="ARBA00023136"/>
    </source>
</evidence>
<keyword evidence="11" id="KW-1185">Reference proteome</keyword>
<dbReference type="RefSeq" id="WP_244712526.1">
    <property type="nucleotide sequence ID" value="NZ_CP095073.1"/>
</dbReference>
<sequence>MKSNLGLASVLFLLATLLLKISGMVRDIVIAYYFGDSYIADAYLAAFIIPNMIILFFTTGMKNALVPSYIEAMTNKREHHHLNQVFSGTIVISLIISLLGAGLAKFYVPLLFPEFKPEAEHIAILITSIYFIAIFFIGMNAVLEALLDAENKFSLSMVSQIIVLMGLIFGAILFADQFSVYALAYGYLAGAVLSLLFKLGLLWKRKIPKVKVKLDLPEIKQFYIVFIPVALTVAVGQINLAVDNVFASYFEEGAVTYVNYAKNLVHFPQAIFGVTIGTIIFPILSKANANNDKELFKRGIEQGLTTMFFILLPAIVGMMLLLPNIVELLYQRGRFGEEATMATSQVGFLYFGSVLFFSLHNVINKGFYTLKKGHLIMMVGGLAILLNAGLNYLFTTFMGYRGIPLASSVMAFFYVGSCFIIFLKLVDGLKLKEIGLEYFKITVATAFMAGAAVGVLHFIESWGSLVQIIIVAVIGAVVYLGCVILLKVETLSIFLNRLKKKKTSPGGS</sequence>
<feature type="transmembrane region" description="Helical" evidence="8">
    <location>
        <begin position="304"/>
        <end position="326"/>
    </location>
</feature>
<feature type="transmembrane region" description="Helical" evidence="8">
    <location>
        <begin position="346"/>
        <end position="363"/>
    </location>
</feature>
<evidence type="ECO:0000256" key="1">
    <source>
        <dbReference type="ARBA" id="ARBA00004651"/>
    </source>
</evidence>
<feature type="transmembrane region" description="Helical" evidence="8">
    <location>
        <begin position="465"/>
        <end position="486"/>
    </location>
</feature>
<dbReference type="PRINTS" id="PR01806">
    <property type="entry name" value="VIRFACTRMVIN"/>
</dbReference>
<evidence type="ECO:0000256" key="9">
    <source>
        <dbReference type="PIRNR" id="PIRNR002869"/>
    </source>
</evidence>
<keyword evidence="3 8" id="KW-0812">Transmembrane</keyword>
<keyword evidence="7 8" id="KW-0472">Membrane</keyword>
<dbReference type="CDD" id="cd13123">
    <property type="entry name" value="MATE_MurJ_like"/>
    <property type="match status" value="1"/>
</dbReference>
<comment type="similarity">
    <text evidence="8 9">Belongs to the MurJ/MviN family.</text>
</comment>
<evidence type="ECO:0000256" key="5">
    <source>
        <dbReference type="ARBA" id="ARBA00022984"/>
    </source>
</evidence>
<dbReference type="InterPro" id="IPR051050">
    <property type="entry name" value="Lipid_II_flippase_MurJ/MviN"/>
</dbReference>
<keyword evidence="8 9" id="KW-0813">Transport</keyword>
<dbReference type="PIRSF" id="PIRSF002869">
    <property type="entry name" value="MviN"/>
    <property type="match status" value="1"/>
</dbReference>
<comment type="pathway">
    <text evidence="8">Cell wall biogenesis; peptidoglycan biosynthesis.</text>
</comment>
<accession>A0ABY4EMM2</accession>
<keyword evidence="2 8" id="KW-1003">Cell membrane</keyword>
<feature type="transmembrane region" description="Helical" evidence="8">
    <location>
        <begin position="406"/>
        <end position="426"/>
    </location>
</feature>
<feature type="transmembrane region" description="Helical" evidence="8">
    <location>
        <begin position="438"/>
        <end position="459"/>
    </location>
</feature>
<dbReference type="Proteomes" id="UP000831787">
    <property type="component" value="Chromosome"/>
</dbReference>
<keyword evidence="6 8" id="KW-1133">Transmembrane helix</keyword>
<protein>
    <recommendedName>
        <fullName evidence="8">Probable lipid II flippase MurJ</fullName>
    </recommendedName>
</protein>
<keyword evidence="8 9" id="KW-0961">Cell wall biogenesis/degradation</keyword>
<dbReference type="InterPro" id="IPR004268">
    <property type="entry name" value="MurJ"/>
</dbReference>
<comment type="function">
    <text evidence="8 9">Involved in peptidoglycan biosynthesis. Transports lipid-linked peptidoglycan precursors from the inner to the outer leaflet of the cytoplasmic membrane.</text>
</comment>
<organism evidence="10 11">
    <name type="scientific">Halobacillus salinarum</name>
    <dbReference type="NCBI Taxonomy" id="2932257"/>
    <lineage>
        <taxon>Bacteria</taxon>
        <taxon>Bacillati</taxon>
        <taxon>Bacillota</taxon>
        <taxon>Bacilli</taxon>
        <taxon>Bacillales</taxon>
        <taxon>Bacillaceae</taxon>
        <taxon>Halobacillus</taxon>
    </lineage>
</organism>
<dbReference type="PANTHER" id="PTHR47019">
    <property type="entry name" value="LIPID II FLIPPASE MURJ"/>
    <property type="match status" value="1"/>
</dbReference>
<comment type="subcellular location">
    <subcellularLocation>
        <location evidence="1 8">Cell membrane</location>
        <topology evidence="1 8">Multi-pass membrane protein</topology>
    </subcellularLocation>
</comment>
<dbReference type="HAMAP" id="MF_02078">
    <property type="entry name" value="MurJ_MviN"/>
    <property type="match status" value="1"/>
</dbReference>
<dbReference type="PANTHER" id="PTHR47019:SF1">
    <property type="entry name" value="LIPID II FLIPPASE MURJ"/>
    <property type="match status" value="1"/>
</dbReference>
<keyword evidence="5 8" id="KW-0573">Peptidoglycan synthesis</keyword>
<proteinExistence type="inferred from homology"/>
<gene>
    <name evidence="8 10" type="primary">murJ</name>
    <name evidence="10" type="ORF">MUN89_07145</name>
</gene>
<evidence type="ECO:0000256" key="2">
    <source>
        <dbReference type="ARBA" id="ARBA00022475"/>
    </source>
</evidence>
<evidence type="ECO:0000256" key="4">
    <source>
        <dbReference type="ARBA" id="ARBA00022960"/>
    </source>
</evidence>
<feature type="transmembrane region" description="Helical" evidence="8">
    <location>
        <begin position="155"/>
        <end position="174"/>
    </location>
</feature>
<feature type="transmembrane region" description="Helical" evidence="8">
    <location>
        <begin position="375"/>
        <end position="394"/>
    </location>
</feature>
<evidence type="ECO:0000313" key="11">
    <source>
        <dbReference type="Proteomes" id="UP000831787"/>
    </source>
</evidence>
<feature type="transmembrane region" description="Helical" evidence="8">
    <location>
        <begin position="222"/>
        <end position="242"/>
    </location>
</feature>
<evidence type="ECO:0000256" key="3">
    <source>
        <dbReference type="ARBA" id="ARBA00022692"/>
    </source>
</evidence>
<keyword evidence="4 8" id="KW-0133">Cell shape</keyword>
<dbReference type="Pfam" id="PF03023">
    <property type="entry name" value="MurJ"/>
    <property type="match status" value="1"/>
</dbReference>
<feature type="transmembrane region" description="Helical" evidence="8">
    <location>
        <begin position="43"/>
        <end position="65"/>
    </location>
</feature>
<feature type="transmembrane region" description="Helical" evidence="8">
    <location>
        <begin position="122"/>
        <end position="143"/>
    </location>
</feature>
<reference evidence="10 11" key="1">
    <citation type="submission" date="2022-04" db="EMBL/GenBank/DDBJ databases">
        <title>Halobacillus sp. isolated from saltern.</title>
        <authorList>
            <person name="Won M."/>
            <person name="Lee C.-M."/>
            <person name="Woen H.-Y."/>
            <person name="Kwon S.-W."/>
        </authorList>
    </citation>
    <scope>NUCLEOTIDE SEQUENCE [LARGE SCALE GENOMIC DNA]</scope>
    <source>
        <strain evidence="10 11">SSBR10-3</strain>
    </source>
</reference>
<evidence type="ECO:0000256" key="6">
    <source>
        <dbReference type="ARBA" id="ARBA00022989"/>
    </source>
</evidence>
<evidence type="ECO:0000256" key="8">
    <source>
        <dbReference type="HAMAP-Rule" id="MF_02078"/>
    </source>
</evidence>
<dbReference type="NCBIfam" id="TIGR01695">
    <property type="entry name" value="murJ_mviN"/>
    <property type="match status" value="1"/>
</dbReference>
<name>A0ABY4EMM2_9BACI</name>
<feature type="transmembrane region" description="Helical" evidence="8">
    <location>
        <begin position="180"/>
        <end position="201"/>
    </location>
</feature>
<feature type="transmembrane region" description="Helical" evidence="8">
    <location>
        <begin position="85"/>
        <end position="110"/>
    </location>
</feature>
<feature type="transmembrane region" description="Helical" evidence="8">
    <location>
        <begin position="266"/>
        <end position="284"/>
    </location>
</feature>
<dbReference type="EMBL" id="CP095073">
    <property type="protein sequence ID" value="UOQ45699.1"/>
    <property type="molecule type" value="Genomic_DNA"/>
</dbReference>